<dbReference type="Gene3D" id="2.170.210.10">
    <property type="entry name" value="DNA double-strand break repair and VJ recombination XRCC4, N-terminal"/>
    <property type="match status" value="1"/>
</dbReference>
<protein>
    <recommendedName>
        <fullName evidence="11">DUF3444 domain-containing protein</fullName>
    </recommendedName>
</protein>
<feature type="compositionally biased region" description="Basic residues" evidence="6">
    <location>
        <begin position="247"/>
        <end position="265"/>
    </location>
</feature>
<feature type="compositionally biased region" description="Acidic residues" evidence="6">
    <location>
        <begin position="293"/>
        <end position="308"/>
    </location>
</feature>
<comment type="subcellular location">
    <subcellularLocation>
        <location evidence="1">Nucleus</location>
    </subcellularLocation>
</comment>
<dbReference type="Pfam" id="PF11926">
    <property type="entry name" value="DUF3444"/>
    <property type="match status" value="1"/>
</dbReference>
<dbReference type="InterPro" id="IPR024593">
    <property type="entry name" value="DUF3444"/>
</dbReference>
<dbReference type="Pfam" id="PF06632">
    <property type="entry name" value="XRCC4"/>
    <property type="match status" value="1"/>
</dbReference>
<keyword evidence="10" id="KW-1185">Reference proteome</keyword>
<evidence type="ECO:0000259" key="7">
    <source>
        <dbReference type="Pfam" id="PF06632"/>
    </source>
</evidence>
<evidence type="ECO:0000256" key="5">
    <source>
        <dbReference type="SAM" id="Coils"/>
    </source>
</evidence>
<organism evidence="9 10">
    <name type="scientific">Sphagnum jensenii</name>
    <dbReference type="NCBI Taxonomy" id="128206"/>
    <lineage>
        <taxon>Eukaryota</taxon>
        <taxon>Viridiplantae</taxon>
        <taxon>Streptophyta</taxon>
        <taxon>Embryophyta</taxon>
        <taxon>Bryophyta</taxon>
        <taxon>Sphagnophytina</taxon>
        <taxon>Sphagnopsida</taxon>
        <taxon>Sphagnales</taxon>
        <taxon>Sphagnaceae</taxon>
        <taxon>Sphagnum</taxon>
    </lineage>
</organism>
<evidence type="ECO:0000256" key="3">
    <source>
        <dbReference type="ARBA" id="ARBA00023204"/>
    </source>
</evidence>
<evidence type="ECO:0000313" key="10">
    <source>
        <dbReference type="Proteomes" id="UP001497522"/>
    </source>
</evidence>
<feature type="region of interest" description="Disordered" evidence="6">
    <location>
        <begin position="424"/>
        <end position="456"/>
    </location>
</feature>
<keyword evidence="3" id="KW-0234">DNA repair</keyword>
<gene>
    <name evidence="9" type="ORF">CSSPJE1EN2_LOCUS14748</name>
</gene>
<dbReference type="Proteomes" id="UP001497522">
    <property type="component" value="Chromosome 2"/>
</dbReference>
<feature type="region of interest" description="Disordered" evidence="6">
    <location>
        <begin position="351"/>
        <end position="386"/>
    </location>
</feature>
<feature type="region of interest" description="Disordered" evidence="6">
    <location>
        <begin position="202"/>
        <end position="311"/>
    </location>
</feature>
<keyword evidence="4" id="KW-0539">Nucleus</keyword>
<dbReference type="InterPro" id="IPR038051">
    <property type="entry name" value="XRCC4-like_N_sf"/>
</dbReference>
<name>A0ABP1BA91_9BRYO</name>
<dbReference type="PANTHER" id="PTHR45089">
    <property type="entry name" value="DNAJ HEAT SHOCK AMINO-TERMINAL DOMAIN PROTEIN-RELATED"/>
    <property type="match status" value="1"/>
</dbReference>
<sequence>MVTQGNETFVQLHGVQQSGFSSERSNMICVKGTWYPMHFVLVITDGIDAWRADATENTVTLRSRSLRLTETEYVDKVQLHLGQQHSSSVYSLCRTDSEKVRFMCTPMDKDYSLGFTLDLVLNKVPGMSITFDMLQFVMRAHTELLEQMESKTRMFERTKAAAEKSFRELQKEKNEVELKFLQLKTRADDVAFSALTPAGKRKADHVVEKGSVKQKPLRTLPTSPPPSPPSASKTPLYSNGDKELSKSRSKARRRVVTPTKVHGKHSMAEPKSSGWGAQAKFFLGVAGPREEQQTAEEEEGEEEEEEDTDRAREKEMLMAAANVDGCLERSQFPVGDLAFAERHYRLVTAQKGRRTTGTMKKGRSNVNKGSGNKRKKGGQRSVAKKAAVISADQIEDQVAKGIKLLEPFTNSGFCAGQDFDERSQLTLPTKKRGRPFGSGKGHKPSSEKKPTSLQLNSQTYSDEVSHWPGVSLQGTDAQQFGVLDNLGIAPVPDEQKEFNVISADFHDFDGDRTENAMALNQFWALYDDKDGMPRFYGRISKLNQTPFEVNVEWLEPYRPAVQPYGLVKLADLSASCGEFKLGSQCPQTLAAFSHRVEIDIEGSKSIFRLYPKKGEVWALYRSWQQHKPVQSDAGEEDNVKFEYDLFQVCNDYSKEKGVKVAQLYKIPGFTALFQSEEIQEMIPAEHVLSRFSHRIFTYQMRGDERPGVPKDSWELDPAATPVEYLKESPNAYGVDCPPSAMESLQTVSESG</sequence>
<dbReference type="EMBL" id="OZ023703">
    <property type="protein sequence ID" value="CAK9872151.1"/>
    <property type="molecule type" value="Genomic_DNA"/>
</dbReference>
<evidence type="ECO:0000256" key="1">
    <source>
        <dbReference type="ARBA" id="ARBA00004123"/>
    </source>
</evidence>
<feature type="domain" description="DUF3444" evidence="8">
    <location>
        <begin position="495"/>
        <end position="704"/>
    </location>
</feature>
<dbReference type="InterPro" id="IPR053961">
    <property type="entry name" value="XRCC4_N"/>
</dbReference>
<feature type="coiled-coil region" evidence="5">
    <location>
        <begin position="145"/>
        <end position="186"/>
    </location>
</feature>
<evidence type="ECO:0000313" key="9">
    <source>
        <dbReference type="EMBL" id="CAK9872151.1"/>
    </source>
</evidence>
<evidence type="ECO:0008006" key="11">
    <source>
        <dbReference type="Google" id="ProtNLM"/>
    </source>
</evidence>
<keyword evidence="5" id="KW-0175">Coiled coil</keyword>
<feature type="domain" description="XRCC4 N-terminal" evidence="7">
    <location>
        <begin position="28"/>
        <end position="103"/>
    </location>
</feature>
<evidence type="ECO:0000256" key="4">
    <source>
        <dbReference type="ARBA" id="ARBA00023242"/>
    </source>
</evidence>
<evidence type="ECO:0000256" key="6">
    <source>
        <dbReference type="SAM" id="MobiDB-lite"/>
    </source>
</evidence>
<keyword evidence="2" id="KW-0227">DNA damage</keyword>
<proteinExistence type="predicted"/>
<reference evidence="9 10" key="1">
    <citation type="submission" date="2024-03" db="EMBL/GenBank/DDBJ databases">
        <authorList>
            <consortium name="ELIXIR-Norway"/>
            <consortium name="Elixir Norway"/>
        </authorList>
    </citation>
    <scope>NUCLEOTIDE SEQUENCE [LARGE SCALE GENOMIC DNA]</scope>
</reference>
<evidence type="ECO:0000259" key="8">
    <source>
        <dbReference type="Pfam" id="PF11926"/>
    </source>
</evidence>
<accession>A0ABP1BA91</accession>
<dbReference type="InterPro" id="IPR009089">
    <property type="entry name" value="XRCC4_N_sf"/>
</dbReference>
<evidence type="ECO:0000256" key="2">
    <source>
        <dbReference type="ARBA" id="ARBA00022763"/>
    </source>
</evidence>
<dbReference type="PANTHER" id="PTHR45089:SF24">
    <property type="entry name" value="DNAJ HEAT SHOCK N-TERMINAL DOMAIN-CONTAINING PROTEIN"/>
    <property type="match status" value="1"/>
</dbReference>
<dbReference type="SUPFAM" id="SSF50809">
    <property type="entry name" value="XRCC4, N-terminal domain"/>
    <property type="match status" value="1"/>
</dbReference>